<reference evidence="1 2" key="1">
    <citation type="submission" date="2018-08" db="EMBL/GenBank/DDBJ databases">
        <title>Thalassotalea euphylliae genome.</title>
        <authorList>
            <person name="Summers S."/>
            <person name="Rice S.A."/>
            <person name="Freckelton M.L."/>
            <person name="Nedved B.T."/>
            <person name="Hadfield M.G."/>
        </authorList>
    </citation>
    <scope>NUCLEOTIDE SEQUENCE [LARGE SCALE GENOMIC DNA]</scope>
    <source>
        <strain evidence="1 2">H2</strain>
    </source>
</reference>
<evidence type="ECO:0000313" key="1">
    <source>
        <dbReference type="EMBL" id="REL36842.1"/>
    </source>
</evidence>
<evidence type="ECO:0000313" key="2">
    <source>
        <dbReference type="Proteomes" id="UP000256999"/>
    </source>
</evidence>
<dbReference type="AlphaFoldDB" id="A0A3E0UMA0"/>
<proteinExistence type="predicted"/>
<protein>
    <submittedName>
        <fullName evidence="1">Uncharacterized protein</fullName>
    </submittedName>
</protein>
<accession>A0A3E0UMA0</accession>
<comment type="caution">
    <text evidence="1">The sequence shown here is derived from an EMBL/GenBank/DDBJ whole genome shotgun (WGS) entry which is preliminary data.</text>
</comment>
<gene>
    <name evidence="1" type="ORF">DXX92_16805</name>
</gene>
<organism evidence="1 2">
    <name type="scientific">Thalassotalea euphylliae</name>
    <dbReference type="NCBI Taxonomy" id="1655234"/>
    <lineage>
        <taxon>Bacteria</taxon>
        <taxon>Pseudomonadati</taxon>
        <taxon>Pseudomonadota</taxon>
        <taxon>Gammaproteobacteria</taxon>
        <taxon>Alteromonadales</taxon>
        <taxon>Colwelliaceae</taxon>
        <taxon>Thalassotalea</taxon>
    </lineage>
</organism>
<dbReference type="OrthoDB" id="6283158at2"/>
<sequence>MAKQRTSCYLGFALVIASHHSLAIEWDIISLRTTLSRPDTSQSLIYRSTEGVEQKALFHLSPTNNERIGFFLDINDIEIGYAVDARKDDIETDTQNILISYRKLKNTRIVLNYQTLEGLQTRVENLNGQGQQSDFFAETKSTKIELFGQHNLYTFGGKTSAFEHFFLNRPKLSSHFDWSLSINGGWSIKRLSLESNSSLIFDTDFVNVNDRPKSELDSISYSGDIGPFLSVQAPNNIHFFAEYKFGKGTIKNLSNVDNLKESGDEKARAYGAGLSWTSQNEKFLVLLRAWKQEGRHIQTSFGDLSVVYFF</sequence>
<dbReference type="EMBL" id="QUOV01000001">
    <property type="protein sequence ID" value="REL36842.1"/>
    <property type="molecule type" value="Genomic_DNA"/>
</dbReference>
<dbReference type="Proteomes" id="UP000256999">
    <property type="component" value="Unassembled WGS sequence"/>
</dbReference>
<name>A0A3E0UMA0_9GAMM</name>